<sequence length="290" mass="33079">MEDSFTKEFDSEFAQTNMFQAIVAKDSRKLLCHIKNGENINAVCKRTKYTYLHLLTKVAFPMTEKQYVPMVYQLSNAGIDLDSIDVLGFNPLQLAIKAALLDLMMAFLKCGATTDPERENEMFSKLLGPCTYELGSWYRKLSPGFWDAVENDKAFKVNILVKCWCRINIYRNGKSVIEQAKQSNACDKIIKMLMNNETTIEFAHATIAGDEDRMRFLLLHHHVDNHTRDMLNREGFFDPYTPMTLYQAATKYGHTHVLPLLASLENGTFRTTPSHTRTPQNAKSAICVIS</sequence>
<reference evidence="1 2" key="1">
    <citation type="journal article" date="2017" name="Nat. Ecol. Evol.">
        <title>Scallop genome provides insights into evolution of bilaterian karyotype and development.</title>
        <authorList>
            <person name="Wang S."/>
            <person name="Zhang J."/>
            <person name="Jiao W."/>
            <person name="Li J."/>
            <person name="Xun X."/>
            <person name="Sun Y."/>
            <person name="Guo X."/>
            <person name="Huan P."/>
            <person name="Dong B."/>
            <person name="Zhang L."/>
            <person name="Hu X."/>
            <person name="Sun X."/>
            <person name="Wang J."/>
            <person name="Zhao C."/>
            <person name="Wang Y."/>
            <person name="Wang D."/>
            <person name="Huang X."/>
            <person name="Wang R."/>
            <person name="Lv J."/>
            <person name="Li Y."/>
            <person name="Zhang Z."/>
            <person name="Liu B."/>
            <person name="Lu W."/>
            <person name="Hui Y."/>
            <person name="Liang J."/>
            <person name="Zhou Z."/>
            <person name="Hou R."/>
            <person name="Li X."/>
            <person name="Liu Y."/>
            <person name="Li H."/>
            <person name="Ning X."/>
            <person name="Lin Y."/>
            <person name="Zhao L."/>
            <person name="Xing Q."/>
            <person name="Dou J."/>
            <person name="Li Y."/>
            <person name="Mao J."/>
            <person name="Guo H."/>
            <person name="Dou H."/>
            <person name="Li T."/>
            <person name="Mu C."/>
            <person name="Jiang W."/>
            <person name="Fu Q."/>
            <person name="Fu X."/>
            <person name="Miao Y."/>
            <person name="Liu J."/>
            <person name="Yu Q."/>
            <person name="Li R."/>
            <person name="Liao H."/>
            <person name="Li X."/>
            <person name="Kong Y."/>
            <person name="Jiang Z."/>
            <person name="Chourrout D."/>
            <person name="Li R."/>
            <person name="Bao Z."/>
        </authorList>
    </citation>
    <scope>NUCLEOTIDE SEQUENCE [LARGE SCALE GENOMIC DNA]</scope>
    <source>
        <strain evidence="1 2">PY_sf001</strain>
    </source>
</reference>
<evidence type="ECO:0000313" key="1">
    <source>
        <dbReference type="EMBL" id="OWF36003.1"/>
    </source>
</evidence>
<dbReference type="SUPFAM" id="SSF48403">
    <property type="entry name" value="Ankyrin repeat"/>
    <property type="match status" value="1"/>
</dbReference>
<dbReference type="Proteomes" id="UP000242188">
    <property type="component" value="Unassembled WGS sequence"/>
</dbReference>
<accession>A0A210PHP7</accession>
<dbReference type="EMBL" id="NEDP02076687">
    <property type="protein sequence ID" value="OWF36003.1"/>
    <property type="molecule type" value="Genomic_DNA"/>
</dbReference>
<evidence type="ECO:0000313" key="2">
    <source>
        <dbReference type="Proteomes" id="UP000242188"/>
    </source>
</evidence>
<dbReference type="AlphaFoldDB" id="A0A210PHP7"/>
<organism evidence="1 2">
    <name type="scientific">Mizuhopecten yessoensis</name>
    <name type="common">Japanese scallop</name>
    <name type="synonym">Patinopecten yessoensis</name>
    <dbReference type="NCBI Taxonomy" id="6573"/>
    <lineage>
        <taxon>Eukaryota</taxon>
        <taxon>Metazoa</taxon>
        <taxon>Spiralia</taxon>
        <taxon>Lophotrochozoa</taxon>
        <taxon>Mollusca</taxon>
        <taxon>Bivalvia</taxon>
        <taxon>Autobranchia</taxon>
        <taxon>Pteriomorphia</taxon>
        <taxon>Pectinida</taxon>
        <taxon>Pectinoidea</taxon>
        <taxon>Pectinidae</taxon>
        <taxon>Mizuhopecten</taxon>
    </lineage>
</organism>
<protein>
    <submittedName>
        <fullName evidence="1">Uncharacterized protein</fullName>
    </submittedName>
</protein>
<dbReference type="Gene3D" id="1.25.40.20">
    <property type="entry name" value="Ankyrin repeat-containing domain"/>
    <property type="match status" value="1"/>
</dbReference>
<proteinExistence type="predicted"/>
<comment type="caution">
    <text evidence="1">The sequence shown here is derived from an EMBL/GenBank/DDBJ whole genome shotgun (WGS) entry which is preliminary data.</text>
</comment>
<gene>
    <name evidence="1" type="ORF">KP79_PYT07660</name>
</gene>
<name>A0A210PHP7_MIZYE</name>
<dbReference type="InterPro" id="IPR036770">
    <property type="entry name" value="Ankyrin_rpt-contain_sf"/>
</dbReference>
<keyword evidence="2" id="KW-1185">Reference proteome</keyword>